<dbReference type="PANTHER" id="PTHR11061:SF30">
    <property type="entry name" value="TRNA (URACIL(54)-C(5))-METHYLTRANSFERASE"/>
    <property type="match status" value="1"/>
</dbReference>
<evidence type="ECO:0000256" key="4">
    <source>
        <dbReference type="PROSITE-ProRule" id="PRU01024"/>
    </source>
</evidence>
<dbReference type="AlphaFoldDB" id="A0A916WQS1"/>
<accession>A0A916WQS1</accession>
<dbReference type="Gene3D" id="2.40.50.1070">
    <property type="match status" value="1"/>
</dbReference>
<feature type="active site" description="Nucleophile" evidence="4">
    <location>
        <position position="399"/>
    </location>
</feature>
<dbReference type="GO" id="GO:0070475">
    <property type="term" value="P:rRNA base methylation"/>
    <property type="evidence" value="ECO:0007669"/>
    <property type="project" value="TreeGrafter"/>
</dbReference>
<comment type="caution">
    <text evidence="8">The sequence shown here is derived from an EMBL/GenBank/DDBJ whole genome shotgun (WGS) entry which is preliminary data.</text>
</comment>
<proteinExistence type="inferred from homology"/>
<dbReference type="PANTHER" id="PTHR11061">
    <property type="entry name" value="RNA M5U METHYLTRANSFERASE"/>
    <property type="match status" value="1"/>
</dbReference>
<dbReference type="Gene3D" id="2.40.50.140">
    <property type="entry name" value="Nucleic acid-binding proteins"/>
    <property type="match status" value="1"/>
</dbReference>
<feature type="binding site" evidence="4">
    <location>
        <position position="330"/>
    </location>
    <ligand>
        <name>S-adenosyl-L-methionine</name>
        <dbReference type="ChEBI" id="CHEBI:59789"/>
    </ligand>
</feature>
<dbReference type="PROSITE" id="PS01230">
    <property type="entry name" value="TRMA_1"/>
    <property type="match status" value="1"/>
</dbReference>
<reference evidence="8" key="2">
    <citation type="submission" date="2020-09" db="EMBL/GenBank/DDBJ databases">
        <authorList>
            <person name="Sun Q."/>
            <person name="Zhou Y."/>
        </authorList>
    </citation>
    <scope>NUCLEOTIDE SEQUENCE</scope>
    <source>
        <strain evidence="8">CGMCC 1.12827</strain>
    </source>
</reference>
<dbReference type="InterPro" id="IPR029063">
    <property type="entry name" value="SAM-dependent_MTases_sf"/>
</dbReference>
<dbReference type="InterPro" id="IPR012340">
    <property type="entry name" value="NA-bd_OB-fold"/>
</dbReference>
<dbReference type="InterPro" id="IPR002792">
    <property type="entry name" value="TRAM_dom"/>
</dbReference>
<keyword evidence="1 4" id="KW-0489">Methyltransferase</keyword>
<feature type="binding site" evidence="4">
    <location>
        <position position="275"/>
    </location>
    <ligand>
        <name>S-adenosyl-L-methionine</name>
        <dbReference type="ChEBI" id="CHEBI:59789"/>
    </ligand>
</feature>
<dbReference type="PROSITE" id="PS50926">
    <property type="entry name" value="TRAM"/>
    <property type="match status" value="1"/>
</dbReference>
<evidence type="ECO:0000313" key="8">
    <source>
        <dbReference type="EMBL" id="GGB25641.1"/>
    </source>
</evidence>
<feature type="domain" description="TRAM" evidence="7">
    <location>
        <begin position="4"/>
        <end position="62"/>
    </location>
</feature>
<evidence type="ECO:0000256" key="3">
    <source>
        <dbReference type="ARBA" id="ARBA00022691"/>
    </source>
</evidence>
<dbReference type="PROSITE" id="PS51687">
    <property type="entry name" value="SAM_MT_RNA_M5U"/>
    <property type="match status" value="1"/>
</dbReference>
<sequence>MPPESSRDSAFEVRITAPGHLGIGIGRHDGRVVFVRDVLPGELVRVTPVDDRGSFVRARLLDIIEPSADRIPIACPAAARGAGCCDQAYVTAAASRRLKREVLADQLRRIAHLDVDASPPGPLLGDVERIDPQIPLEAVVETQWRTRMRFALDADGRLGLRVRESDTVVEGTDCAQPVAGLTDDLEAAVAAGLHSPPAGTEVVVGVGDGGRRSVVAVAPHRRAHDRRRGSARQHAQRRRAQSAAGHDRRLIAGEPTLVQTVGGRVFEVPADGFWQAHRGAPARYGQVVASFAEQAAADARVVWDLYGGVGVLGGAVLDTLTSVRSLTIADADARAIDIAAQTYAGDERVSTVAGPTVRATADLPAPDLVVADPPRSGAGSADVAAICAARPGAVIHVGCDPASFARDVGLYAAHGYRISALRAFDAFPLTHHVEAIALLTPS</sequence>
<feature type="active site" evidence="5">
    <location>
        <position position="399"/>
    </location>
</feature>
<comment type="similarity">
    <text evidence="4">Belongs to the class I-like SAM-binding methyltransferase superfamily. RNA M5U methyltransferase family.</text>
</comment>
<dbReference type="InterPro" id="IPR010280">
    <property type="entry name" value="U5_MeTrfase_fam"/>
</dbReference>
<dbReference type="Proteomes" id="UP000621454">
    <property type="component" value="Unassembled WGS sequence"/>
</dbReference>
<evidence type="ECO:0000259" key="7">
    <source>
        <dbReference type="PROSITE" id="PS50926"/>
    </source>
</evidence>
<dbReference type="SUPFAM" id="SSF50249">
    <property type="entry name" value="Nucleic acid-binding proteins"/>
    <property type="match status" value="1"/>
</dbReference>
<dbReference type="EMBL" id="BMGC01000006">
    <property type="protein sequence ID" value="GGB25641.1"/>
    <property type="molecule type" value="Genomic_DNA"/>
</dbReference>
<feature type="binding site" evidence="4">
    <location>
        <position position="372"/>
    </location>
    <ligand>
        <name>S-adenosyl-L-methionine</name>
        <dbReference type="ChEBI" id="CHEBI:59789"/>
    </ligand>
</feature>
<reference evidence="8" key="1">
    <citation type="journal article" date="2014" name="Int. J. Syst. Evol. Microbiol.">
        <title>Complete genome sequence of Corynebacterium casei LMG S-19264T (=DSM 44701T), isolated from a smear-ripened cheese.</title>
        <authorList>
            <consortium name="US DOE Joint Genome Institute (JGI-PGF)"/>
            <person name="Walter F."/>
            <person name="Albersmeier A."/>
            <person name="Kalinowski J."/>
            <person name="Ruckert C."/>
        </authorList>
    </citation>
    <scope>NUCLEOTIDE SEQUENCE</scope>
    <source>
        <strain evidence="8">CGMCC 1.12827</strain>
    </source>
</reference>
<dbReference type="Pfam" id="PF01938">
    <property type="entry name" value="TRAM"/>
    <property type="match status" value="1"/>
</dbReference>
<gene>
    <name evidence="8" type="ORF">GCM10011489_12260</name>
</gene>
<dbReference type="Gene3D" id="3.40.50.150">
    <property type="entry name" value="Vaccinia Virus protein VP39"/>
    <property type="match status" value="1"/>
</dbReference>
<dbReference type="GO" id="GO:0070041">
    <property type="term" value="F:rRNA (uridine-C5-)-methyltransferase activity"/>
    <property type="evidence" value="ECO:0007669"/>
    <property type="project" value="TreeGrafter"/>
</dbReference>
<dbReference type="InterPro" id="IPR030390">
    <property type="entry name" value="MeTrfase_TrmA_AS"/>
</dbReference>
<evidence type="ECO:0000256" key="2">
    <source>
        <dbReference type="ARBA" id="ARBA00022679"/>
    </source>
</evidence>
<protein>
    <submittedName>
        <fullName evidence="8">RNA methyltransferase Cgl1903/cg2084</fullName>
    </submittedName>
</protein>
<feature type="binding site" evidence="4">
    <location>
        <position position="306"/>
    </location>
    <ligand>
        <name>S-adenosyl-L-methionine</name>
        <dbReference type="ChEBI" id="CHEBI:59789"/>
    </ligand>
</feature>
<keyword evidence="9" id="KW-1185">Reference proteome</keyword>
<dbReference type="SUPFAM" id="SSF53335">
    <property type="entry name" value="S-adenosyl-L-methionine-dependent methyltransferases"/>
    <property type="match status" value="1"/>
</dbReference>
<evidence type="ECO:0000256" key="5">
    <source>
        <dbReference type="PROSITE-ProRule" id="PRU10015"/>
    </source>
</evidence>
<keyword evidence="2 4" id="KW-0808">Transferase</keyword>
<feature type="region of interest" description="Disordered" evidence="6">
    <location>
        <begin position="219"/>
        <end position="249"/>
    </location>
</feature>
<keyword evidence="3 4" id="KW-0949">S-adenosyl-L-methionine</keyword>
<evidence type="ECO:0000256" key="6">
    <source>
        <dbReference type="SAM" id="MobiDB-lite"/>
    </source>
</evidence>
<name>A0A916WQS1_9ACTN</name>
<evidence type="ECO:0000256" key="1">
    <source>
        <dbReference type="ARBA" id="ARBA00022603"/>
    </source>
</evidence>
<evidence type="ECO:0000313" key="9">
    <source>
        <dbReference type="Proteomes" id="UP000621454"/>
    </source>
</evidence>
<feature type="compositionally biased region" description="Basic residues" evidence="6">
    <location>
        <begin position="219"/>
        <end position="240"/>
    </location>
</feature>
<dbReference type="Pfam" id="PF05958">
    <property type="entry name" value="tRNA_U5-meth_tr"/>
    <property type="match status" value="1"/>
</dbReference>
<organism evidence="8 9">
    <name type="scientific">Gordonia jinhuaensis</name>
    <dbReference type="NCBI Taxonomy" id="1517702"/>
    <lineage>
        <taxon>Bacteria</taxon>
        <taxon>Bacillati</taxon>
        <taxon>Actinomycetota</taxon>
        <taxon>Actinomycetes</taxon>
        <taxon>Mycobacteriales</taxon>
        <taxon>Gordoniaceae</taxon>
        <taxon>Gordonia</taxon>
    </lineage>
</organism>